<dbReference type="EMBL" id="JAAAIP010000413">
    <property type="protein sequence ID" value="KAG0317644.1"/>
    <property type="molecule type" value="Genomic_DNA"/>
</dbReference>
<sequence>MALWTSLKDELAAEERVLACQEAARLQDDTIGASTLAISSPNNDTLKGFVTLAGSYIVKGELTIKLPKLPVVKVAIHSNVPSNASVPTPSSVAVSIAASTAVSTAASITGTSSSSSSITAGTTEAGNGRHSSEETTPVPLERSTSSNSAPGGGGGGGGVAVNPSQPQSVLGIGSSNQVLQQALQTLPHLQTPVAAATGTTSGTASGAATPPTGVVAGAMVPASGAQLMSAGVPPIPPTNTHQLLHSYRPPGHLTLPYLLEQIKDVQNHTAQAIFRLEDYWSSECNNVILGGDSEGQQQKRRDEDQELDVKGLTRPLKTLLELMQRHLRAGIEAMARPKKEKLYPFRIFSPALSEDFVIEFYVRDSQLVCAAYALQLTGGTSSSNGSGSGGNVITQYLQHALPGGGSHQQVQSSSSTVVDSSDGHHHGAHPVQSPARHSVQSGSGEDDSEAGAKSGQITPRPSSPNSHHHTVASQPSHQPQGREQPSHQSSGGNSNNNSSGGAGRAYLWSPSRSPPTPQQPHHSGSEYHPSTSAVTNPPINEPIVLLSSSKIGQTSKGGINKYRGKVASTIEDKVVQVESPKLAEISARLAHAENLCRRLLHFLILQETVATHPI</sequence>
<reference evidence="2" key="1">
    <citation type="journal article" date="2020" name="Fungal Divers.">
        <title>Resolving the Mortierellaceae phylogeny through synthesis of multi-gene phylogenetics and phylogenomics.</title>
        <authorList>
            <person name="Vandepol N."/>
            <person name="Liber J."/>
            <person name="Desiro A."/>
            <person name="Na H."/>
            <person name="Kennedy M."/>
            <person name="Barry K."/>
            <person name="Grigoriev I.V."/>
            <person name="Miller A.N."/>
            <person name="O'Donnell K."/>
            <person name="Stajich J.E."/>
            <person name="Bonito G."/>
        </authorList>
    </citation>
    <scope>NUCLEOTIDE SEQUENCE</scope>
    <source>
        <strain evidence="2">REB-010B</strain>
    </source>
</reference>
<proteinExistence type="predicted"/>
<feature type="compositionally biased region" description="Low complexity" evidence="1">
    <location>
        <begin position="407"/>
        <end position="420"/>
    </location>
</feature>
<feature type="compositionally biased region" description="Low complexity" evidence="1">
    <location>
        <begin position="489"/>
        <end position="499"/>
    </location>
</feature>
<dbReference type="AlphaFoldDB" id="A0A9P6RFQ3"/>
<keyword evidence="3" id="KW-1185">Reference proteome</keyword>
<evidence type="ECO:0000256" key="1">
    <source>
        <dbReference type="SAM" id="MobiDB-lite"/>
    </source>
</evidence>
<dbReference type="GO" id="GO:0043291">
    <property type="term" value="C:RAVE complex"/>
    <property type="evidence" value="ECO:0007669"/>
    <property type="project" value="TreeGrafter"/>
</dbReference>
<accession>A0A9P6RFQ3</accession>
<comment type="caution">
    <text evidence="2">The sequence shown here is derived from an EMBL/GenBank/DDBJ whole genome shotgun (WGS) entry which is preliminary data.</text>
</comment>
<name>A0A9P6RFQ3_9FUNG</name>
<dbReference type="Pfam" id="PF10259">
    <property type="entry name" value="Rogdi_lz"/>
    <property type="match status" value="2"/>
</dbReference>
<dbReference type="InterPro" id="IPR028241">
    <property type="entry name" value="RAVE2/Rogdi"/>
</dbReference>
<organism evidence="2 3">
    <name type="scientific">Dissophora globulifera</name>
    <dbReference type="NCBI Taxonomy" id="979702"/>
    <lineage>
        <taxon>Eukaryota</taxon>
        <taxon>Fungi</taxon>
        <taxon>Fungi incertae sedis</taxon>
        <taxon>Mucoromycota</taxon>
        <taxon>Mortierellomycotina</taxon>
        <taxon>Mortierellomycetes</taxon>
        <taxon>Mortierellales</taxon>
        <taxon>Mortierellaceae</taxon>
        <taxon>Dissophora</taxon>
    </lineage>
</organism>
<evidence type="ECO:0000313" key="2">
    <source>
        <dbReference type="EMBL" id="KAG0317644.1"/>
    </source>
</evidence>
<protein>
    <submittedName>
        <fullName evidence="2">Uncharacterized protein</fullName>
    </submittedName>
</protein>
<dbReference type="PANTHER" id="PTHR13618:SF1">
    <property type="entry name" value="PROTEIN ROGDI HOMOLOG"/>
    <property type="match status" value="1"/>
</dbReference>
<dbReference type="Proteomes" id="UP000738325">
    <property type="component" value="Unassembled WGS sequence"/>
</dbReference>
<gene>
    <name evidence="2" type="ORF">BGZ99_006187</name>
</gene>
<feature type="compositionally biased region" description="Polar residues" evidence="1">
    <location>
        <begin position="455"/>
        <end position="488"/>
    </location>
</feature>
<feature type="compositionally biased region" description="Gly residues" evidence="1">
    <location>
        <begin position="150"/>
        <end position="159"/>
    </location>
</feature>
<dbReference type="OrthoDB" id="66510at2759"/>
<feature type="compositionally biased region" description="Polar residues" evidence="1">
    <location>
        <begin position="528"/>
        <end position="538"/>
    </location>
</feature>
<feature type="compositionally biased region" description="Low complexity" evidence="1">
    <location>
        <begin position="108"/>
        <end position="123"/>
    </location>
</feature>
<dbReference type="PANTHER" id="PTHR13618">
    <property type="entry name" value="LEUCINE ZIPPER CONTAINING TRANSCRIPTION FACTOR LZF1"/>
    <property type="match status" value="1"/>
</dbReference>
<feature type="region of interest" description="Disordered" evidence="1">
    <location>
        <begin position="402"/>
        <end position="539"/>
    </location>
</feature>
<evidence type="ECO:0000313" key="3">
    <source>
        <dbReference type="Proteomes" id="UP000738325"/>
    </source>
</evidence>
<feature type="region of interest" description="Disordered" evidence="1">
    <location>
        <begin position="108"/>
        <end position="168"/>
    </location>
</feature>